<accession>F0XYW8</accession>
<feature type="region of interest" description="Disordered" evidence="4">
    <location>
        <begin position="329"/>
        <end position="351"/>
    </location>
</feature>
<dbReference type="Proteomes" id="UP000002729">
    <property type="component" value="Unassembled WGS sequence"/>
</dbReference>
<dbReference type="InterPro" id="IPR018506">
    <property type="entry name" value="Cyt_B5_heme-BS"/>
</dbReference>
<evidence type="ECO:0000256" key="2">
    <source>
        <dbReference type="ARBA" id="ARBA00022723"/>
    </source>
</evidence>
<evidence type="ECO:0000313" key="6">
    <source>
        <dbReference type="EMBL" id="EGB12451.1"/>
    </source>
</evidence>
<dbReference type="PROSITE" id="PS50255">
    <property type="entry name" value="CYTOCHROME_B5_2"/>
    <property type="match status" value="1"/>
</dbReference>
<dbReference type="GeneID" id="20223290"/>
<sequence>MAVVSDDHAQAHLCVENVGADGLRLFSPAEIKRNDGRDGRAFWAVVDGFVVDATAFVDSHPGGLKKLLSTDDANTGATGKAFGFSLSKGRNAHFPQTGQRFHDGVRAFLGGGSNVVKFHGGGSVAILGKPAGVAVAALVTPPRPSTGSLGGRPLGRSASEPSFGTTAFSRPVMSKKLPLRTLLLDPESNNMPRSRTRSEFKKKLRGVNVPHWSYDLDGDGEVSHDDYKISKALDALGTGQLSPVQRTRGRKTLASQFFRNHQRDAHLYGSQWTARPGSAAAEENAERLATNPSFNYSLCKLNMKEKRLINHGSYDMTVCMSDAVPEAPPGAGNARDAPPPTNFYPDTHGGSRQTLFEKRSIATRAMAQSHLDIAETKRPQFSTKRISLITNWAFENG</sequence>
<proteinExistence type="predicted"/>
<dbReference type="GO" id="GO:0046872">
    <property type="term" value="F:metal ion binding"/>
    <property type="evidence" value="ECO:0007669"/>
    <property type="project" value="UniProtKB-KW"/>
</dbReference>
<keyword evidence="2" id="KW-0479">Metal-binding</keyword>
<dbReference type="EMBL" id="GL833121">
    <property type="protein sequence ID" value="EGB12451.1"/>
    <property type="molecule type" value="Genomic_DNA"/>
</dbReference>
<protein>
    <recommendedName>
        <fullName evidence="5">Cytochrome b5 heme-binding domain-containing protein</fullName>
    </recommendedName>
</protein>
<keyword evidence="1" id="KW-0349">Heme</keyword>
<dbReference type="InterPro" id="IPR036400">
    <property type="entry name" value="Cyt_B5-like_heme/steroid_sf"/>
</dbReference>
<dbReference type="Gene3D" id="3.10.120.10">
    <property type="entry name" value="Cytochrome b5-like heme/steroid binding domain"/>
    <property type="match status" value="1"/>
</dbReference>
<dbReference type="PROSITE" id="PS00191">
    <property type="entry name" value="CYTOCHROME_B5_1"/>
    <property type="match status" value="1"/>
</dbReference>
<evidence type="ECO:0000256" key="1">
    <source>
        <dbReference type="ARBA" id="ARBA00022617"/>
    </source>
</evidence>
<dbReference type="InParanoid" id="F0XYW8"/>
<evidence type="ECO:0000259" key="5">
    <source>
        <dbReference type="PROSITE" id="PS50255"/>
    </source>
</evidence>
<dbReference type="GO" id="GO:0020037">
    <property type="term" value="F:heme binding"/>
    <property type="evidence" value="ECO:0007669"/>
    <property type="project" value="InterPro"/>
</dbReference>
<dbReference type="KEGG" id="aaf:AURANDRAFT_61052"/>
<dbReference type="OrthoDB" id="260519at2759"/>
<evidence type="ECO:0000313" key="7">
    <source>
        <dbReference type="Proteomes" id="UP000002729"/>
    </source>
</evidence>
<organism evidence="7">
    <name type="scientific">Aureococcus anophagefferens</name>
    <name type="common">Harmful bloom alga</name>
    <dbReference type="NCBI Taxonomy" id="44056"/>
    <lineage>
        <taxon>Eukaryota</taxon>
        <taxon>Sar</taxon>
        <taxon>Stramenopiles</taxon>
        <taxon>Ochrophyta</taxon>
        <taxon>Pelagophyceae</taxon>
        <taxon>Pelagomonadales</taxon>
        <taxon>Pelagomonadaceae</taxon>
        <taxon>Aureococcus</taxon>
    </lineage>
</organism>
<feature type="region of interest" description="Disordered" evidence="4">
    <location>
        <begin position="144"/>
        <end position="167"/>
    </location>
</feature>
<dbReference type="InterPro" id="IPR001199">
    <property type="entry name" value="Cyt_B5-like_heme/steroid-bd"/>
</dbReference>
<dbReference type="InterPro" id="IPR018247">
    <property type="entry name" value="EF_Hand_1_Ca_BS"/>
</dbReference>
<name>F0XYW8_AURAN</name>
<keyword evidence="7" id="KW-1185">Reference proteome</keyword>
<dbReference type="PROSITE" id="PS00018">
    <property type="entry name" value="EF_HAND_1"/>
    <property type="match status" value="1"/>
</dbReference>
<dbReference type="SUPFAM" id="SSF55856">
    <property type="entry name" value="Cytochrome b5-like heme/steroid binding domain"/>
    <property type="match status" value="1"/>
</dbReference>
<keyword evidence="3" id="KW-0408">Iron</keyword>
<gene>
    <name evidence="6" type="ORF">AURANDRAFT_61052</name>
</gene>
<dbReference type="RefSeq" id="XP_009033478.1">
    <property type="nucleotide sequence ID" value="XM_009035230.1"/>
</dbReference>
<evidence type="ECO:0000256" key="4">
    <source>
        <dbReference type="SAM" id="MobiDB-lite"/>
    </source>
</evidence>
<dbReference type="eggNOG" id="ENOG502SRCT">
    <property type="taxonomic scope" value="Eukaryota"/>
</dbReference>
<feature type="domain" description="Cytochrome b5 heme-binding" evidence="5">
    <location>
        <begin position="23"/>
        <end position="70"/>
    </location>
</feature>
<reference evidence="6 7" key="1">
    <citation type="journal article" date="2011" name="Proc. Natl. Acad. Sci. U.S.A.">
        <title>Niche of harmful alga Aureococcus anophagefferens revealed through ecogenomics.</title>
        <authorList>
            <person name="Gobler C.J."/>
            <person name="Berry D.L."/>
            <person name="Dyhrman S.T."/>
            <person name="Wilhelm S.W."/>
            <person name="Salamov A."/>
            <person name="Lobanov A.V."/>
            <person name="Zhang Y."/>
            <person name="Collier J.L."/>
            <person name="Wurch L.L."/>
            <person name="Kustka A.B."/>
            <person name="Dill B.D."/>
            <person name="Shah M."/>
            <person name="VerBerkmoes N.C."/>
            <person name="Kuo A."/>
            <person name="Terry A."/>
            <person name="Pangilinan J."/>
            <person name="Lindquist E.A."/>
            <person name="Lucas S."/>
            <person name="Paulsen I.T."/>
            <person name="Hattenrath-Lehmann T.K."/>
            <person name="Talmage S.C."/>
            <person name="Walker E.A."/>
            <person name="Koch F."/>
            <person name="Burson A.M."/>
            <person name="Marcoval M.A."/>
            <person name="Tang Y.Z."/>
            <person name="Lecleir G.R."/>
            <person name="Coyne K.J."/>
            <person name="Berg G.M."/>
            <person name="Bertrand E.M."/>
            <person name="Saito M.A."/>
            <person name="Gladyshev V.N."/>
            <person name="Grigoriev I.V."/>
        </authorList>
    </citation>
    <scope>NUCLEOTIDE SEQUENCE [LARGE SCALE GENOMIC DNA]</scope>
    <source>
        <strain evidence="7">CCMP 1984</strain>
    </source>
</reference>
<dbReference type="AlphaFoldDB" id="F0XYW8"/>
<evidence type="ECO:0000256" key="3">
    <source>
        <dbReference type="ARBA" id="ARBA00023004"/>
    </source>
</evidence>